<keyword evidence="7" id="KW-1185">Reference proteome</keyword>
<evidence type="ECO:0000259" key="5">
    <source>
        <dbReference type="PROSITE" id="PS51934"/>
    </source>
</evidence>
<organism evidence="6 7">
    <name type="scientific">Perca fluviatilis</name>
    <name type="common">European perch</name>
    <dbReference type="NCBI Taxonomy" id="8168"/>
    <lineage>
        <taxon>Eukaryota</taxon>
        <taxon>Metazoa</taxon>
        <taxon>Chordata</taxon>
        <taxon>Craniata</taxon>
        <taxon>Vertebrata</taxon>
        <taxon>Euteleostomi</taxon>
        <taxon>Actinopterygii</taxon>
        <taxon>Neopterygii</taxon>
        <taxon>Teleostei</taxon>
        <taxon>Neoteleostei</taxon>
        <taxon>Acanthomorphata</taxon>
        <taxon>Eupercaria</taxon>
        <taxon>Perciformes</taxon>
        <taxon>Percoidei</taxon>
        <taxon>Percidae</taxon>
        <taxon>Percinae</taxon>
        <taxon>Perca</taxon>
    </lineage>
</organism>
<gene>
    <name evidence="6" type="ORF">PFLUV_G00084540</name>
</gene>
<comment type="similarity">
    <text evidence="1">Belongs to the H-rev107 family.</text>
</comment>
<evidence type="ECO:0000256" key="1">
    <source>
        <dbReference type="ARBA" id="ARBA00007824"/>
    </source>
</evidence>
<dbReference type="EMBL" id="VHII01000007">
    <property type="protein sequence ID" value="KAF1387884.1"/>
    <property type="molecule type" value="Genomic_DNA"/>
</dbReference>
<dbReference type="Pfam" id="PF04970">
    <property type="entry name" value="LRAT"/>
    <property type="match status" value="1"/>
</dbReference>
<evidence type="ECO:0000256" key="2">
    <source>
        <dbReference type="ARBA" id="ARBA00022679"/>
    </source>
</evidence>
<dbReference type="InterPro" id="IPR007053">
    <property type="entry name" value="LRAT_dom"/>
</dbReference>
<dbReference type="InterPro" id="IPR051496">
    <property type="entry name" value="H-rev107_PLA/AT"/>
</dbReference>
<dbReference type="AlphaFoldDB" id="A0A6A5FDV4"/>
<name>A0A6A5FDV4_PERFL</name>
<proteinExistence type="inferred from homology"/>
<dbReference type="PANTHER" id="PTHR13943">
    <property type="entry name" value="HRAS-LIKE SUPPRESSOR - RELATED"/>
    <property type="match status" value="1"/>
</dbReference>
<dbReference type="GO" id="GO:0008970">
    <property type="term" value="F:phospholipase A1 activity"/>
    <property type="evidence" value="ECO:0007669"/>
    <property type="project" value="TreeGrafter"/>
</dbReference>
<dbReference type="GO" id="GO:0004623">
    <property type="term" value="F:phospholipase A2 activity"/>
    <property type="evidence" value="ECO:0007669"/>
    <property type="project" value="TreeGrafter"/>
</dbReference>
<dbReference type="Gene3D" id="3.90.1720.10">
    <property type="entry name" value="endopeptidase domain like (from Nostoc punctiforme)"/>
    <property type="match status" value="1"/>
</dbReference>
<keyword evidence="4" id="KW-0443">Lipid metabolism</keyword>
<evidence type="ECO:0000256" key="3">
    <source>
        <dbReference type="ARBA" id="ARBA00022801"/>
    </source>
</evidence>
<dbReference type="OrthoDB" id="421951at2759"/>
<sequence>MDLLGNWNSIFPQMTWRQIDQSVSTAEFGDLIEFAHPWSGLSLWGVYVGEGHVIHFGVGDENMTQRACRSLLQQIVPKSNGDRVLRKTRICTQRITEIKVSPGTRIRVNNNKHNLVPSPQERMINCCETFLHQEFKYDLMNFNSEHFATFVRYGNAACNQIPFKEKNGTHVDTTQTLQMIMQQRVETEI</sequence>
<dbReference type="PROSITE" id="PS51934">
    <property type="entry name" value="LRAT"/>
    <property type="match status" value="1"/>
</dbReference>
<evidence type="ECO:0000313" key="6">
    <source>
        <dbReference type="EMBL" id="KAF1387884.1"/>
    </source>
</evidence>
<dbReference type="Proteomes" id="UP000465112">
    <property type="component" value="Chromosome 7"/>
</dbReference>
<comment type="caution">
    <text evidence="6">The sequence shown here is derived from an EMBL/GenBank/DDBJ whole genome shotgun (WGS) entry which is preliminary data.</text>
</comment>
<evidence type="ECO:0000256" key="4">
    <source>
        <dbReference type="ARBA" id="ARBA00023098"/>
    </source>
</evidence>
<protein>
    <recommendedName>
        <fullName evidence="5">LRAT domain-containing protein</fullName>
    </recommendedName>
</protein>
<dbReference type="PANTHER" id="PTHR13943:SF37">
    <property type="entry name" value="PHOSPHOLIPASE A AND ACYLTRANSFERASE 1"/>
    <property type="match status" value="1"/>
</dbReference>
<keyword evidence="2" id="KW-0808">Transferase</keyword>
<keyword evidence="3" id="KW-0378">Hydrolase</keyword>
<evidence type="ECO:0000313" key="7">
    <source>
        <dbReference type="Proteomes" id="UP000465112"/>
    </source>
</evidence>
<accession>A0A6A5FDV4</accession>
<reference evidence="6 7" key="1">
    <citation type="submission" date="2019-06" db="EMBL/GenBank/DDBJ databases">
        <title>A chromosome-scale genome assembly of the European perch, Perca fluviatilis.</title>
        <authorList>
            <person name="Roques C."/>
            <person name="Zahm M."/>
            <person name="Cabau C."/>
            <person name="Klopp C."/>
            <person name="Bouchez O."/>
            <person name="Donnadieu C."/>
            <person name="Kuhl H."/>
            <person name="Gislard M."/>
            <person name="Guendouz S."/>
            <person name="Journot L."/>
            <person name="Haffray P."/>
            <person name="Bestin A."/>
            <person name="Morvezen R."/>
            <person name="Feron R."/>
            <person name="Wen M."/>
            <person name="Jouanno E."/>
            <person name="Herpin A."/>
            <person name="Schartl M."/>
            <person name="Postlethwait J."/>
            <person name="Schaerlinger B."/>
            <person name="Chardard D."/>
            <person name="Lecocq T."/>
            <person name="Poncet C."/>
            <person name="Jaffrelo L."/>
            <person name="Lampietro C."/>
            <person name="Guiguen Y."/>
        </authorList>
    </citation>
    <scope>NUCLEOTIDE SEQUENCE [LARGE SCALE GENOMIC DNA]</scope>
    <source>
        <tissue evidence="6">Blood</tissue>
    </source>
</reference>
<dbReference type="GO" id="GO:0005737">
    <property type="term" value="C:cytoplasm"/>
    <property type="evidence" value="ECO:0007669"/>
    <property type="project" value="TreeGrafter"/>
</dbReference>
<feature type="domain" description="LRAT" evidence="5">
    <location>
        <begin position="33"/>
        <end position="160"/>
    </location>
</feature>
<dbReference type="GO" id="GO:0070292">
    <property type="term" value="P:N-acylphosphatidylethanolamine metabolic process"/>
    <property type="evidence" value="ECO:0007669"/>
    <property type="project" value="TreeGrafter"/>
</dbReference>
<dbReference type="GO" id="GO:0016410">
    <property type="term" value="F:N-acyltransferase activity"/>
    <property type="evidence" value="ECO:0007669"/>
    <property type="project" value="TreeGrafter"/>
</dbReference>